<dbReference type="RefSeq" id="WP_153349772.1">
    <property type="nucleotide sequence ID" value="NZ_WISR01000142.1"/>
</dbReference>
<accession>A0AAW9TQM7</accession>
<evidence type="ECO:0000313" key="3">
    <source>
        <dbReference type="Proteomes" id="UP000429484"/>
    </source>
</evidence>
<dbReference type="EMBL" id="WISR01000142">
    <property type="protein sequence ID" value="MQW33988.1"/>
    <property type="molecule type" value="Genomic_DNA"/>
</dbReference>
<organism evidence="2 3">
    <name type="scientific">Rhizobium meliloti</name>
    <name type="common">Ensifer meliloti</name>
    <name type="synonym">Sinorhizobium meliloti</name>
    <dbReference type="NCBI Taxonomy" id="382"/>
    <lineage>
        <taxon>Bacteria</taxon>
        <taxon>Pseudomonadati</taxon>
        <taxon>Pseudomonadota</taxon>
        <taxon>Alphaproteobacteria</taxon>
        <taxon>Hyphomicrobiales</taxon>
        <taxon>Rhizobiaceae</taxon>
        <taxon>Sinorhizobium/Ensifer group</taxon>
        <taxon>Sinorhizobium</taxon>
    </lineage>
</organism>
<evidence type="ECO:0000259" key="1">
    <source>
        <dbReference type="Pfam" id="PF19192"/>
    </source>
</evidence>
<dbReference type="Pfam" id="PF19192">
    <property type="entry name" value="Response_reg_2"/>
    <property type="match status" value="1"/>
</dbReference>
<evidence type="ECO:0000313" key="2">
    <source>
        <dbReference type="EMBL" id="MQW33988.1"/>
    </source>
</evidence>
<sequence length="557" mass="61030">MTFEEQCSLAASRFLQTAVLVDDRAEFQQTRANGVDADDSGGFDEPGELAAAGIPAGTVAPARSDSLDAGAITKGFADKGLICSVLKPVGNGKIENDVLRLAPKSDMIVLDWQMGDNGDIAMGIIHNVLELDRRSGGRLRLFAIYTGVRDLSTVAEQIATDLPYLTVATNPFEYSNESNTAKVVILGKGVARDHAHGQEDRCVEEDGLAERLISEFAKFSGGILRNATLASMGHLRRNTHRLLARLNSSLDAPLITHFALVNSHEDSKQYVADLILQEIEAQVPLEQIVARFAGPNSVKSRIAQSYRDGNAAKIALDNKGTKLHDLTEEAAKALVDDPIAVLKPLIPEFATALGKKAEDISVRFGSDSLAKRLYGVLGDDVDKGVQKHEEFAIASGIRFANGESYDFKNRSLPTVRLGTIIEADDGYYFCLTPVCDSVRLSGPTANFLFGRLVKDRSKFNVIVEDDGHRIRLLIDRKNVFLKMIELRTAPDKTVRVERKYADFVIPLAGEDGNYVRWVAEMKPMQAQRVVGAITSNLSRIGLDEFEWLRQLAENWSG</sequence>
<name>A0AAW9TQM7_RHIML</name>
<gene>
    <name evidence="2" type="ORF">GHK53_14635</name>
</gene>
<feature type="domain" description="Response receiver" evidence="1">
    <location>
        <begin position="14"/>
        <end position="190"/>
    </location>
</feature>
<proteinExistence type="predicted"/>
<reference evidence="2 3" key="1">
    <citation type="journal article" date="2013" name="Genome Biol.">
        <title>Comparative genomics of the core and accessory genomes of 48 Sinorhizobium strains comprising five genospecies.</title>
        <authorList>
            <person name="Sugawara M."/>
            <person name="Epstein B."/>
            <person name="Badgley B.D."/>
            <person name="Unno T."/>
            <person name="Xu L."/>
            <person name="Reese J."/>
            <person name="Gyaneshwar P."/>
            <person name="Denny R."/>
            <person name="Mudge J."/>
            <person name="Bharti A.K."/>
            <person name="Farmer A.D."/>
            <person name="May G.D."/>
            <person name="Woodward J.E."/>
            <person name="Medigue C."/>
            <person name="Vallenet D."/>
            <person name="Lajus A."/>
            <person name="Rouy Z."/>
            <person name="Martinez-Vaz B."/>
            <person name="Tiffin P."/>
            <person name="Young N.D."/>
            <person name="Sadowsky M.J."/>
        </authorList>
    </citation>
    <scope>NUCLEOTIDE SEQUENCE [LARGE SCALE GENOMIC DNA]</scope>
    <source>
        <strain evidence="2 3">N6B1</strain>
    </source>
</reference>
<protein>
    <recommendedName>
        <fullName evidence="1">Response receiver domain-containing protein</fullName>
    </recommendedName>
</protein>
<dbReference type="InterPro" id="IPR043834">
    <property type="entry name" value="REC"/>
</dbReference>
<dbReference type="AlphaFoldDB" id="A0AAW9TQM7"/>
<comment type="caution">
    <text evidence="2">The sequence shown here is derived from an EMBL/GenBank/DDBJ whole genome shotgun (WGS) entry which is preliminary data.</text>
</comment>
<dbReference type="Proteomes" id="UP000429484">
    <property type="component" value="Unassembled WGS sequence"/>
</dbReference>